<dbReference type="PROSITE" id="PS50943">
    <property type="entry name" value="HTH_CROC1"/>
    <property type="match status" value="1"/>
</dbReference>
<sequence length="114" mass="12873">MMNERLKQLREKAGFSQEQLAEQLHVTRQAISKWELGKAEPSIDVLLQLASIYDVTLDYLIKGQELYTPETFVMPKSNFELALDFIQRNTGLTITIFAIFAGLIISLVAIILGT</sequence>
<dbReference type="InterPro" id="IPR001387">
    <property type="entry name" value="Cro/C1-type_HTH"/>
</dbReference>
<dbReference type="CDD" id="cd00093">
    <property type="entry name" value="HTH_XRE"/>
    <property type="match status" value="1"/>
</dbReference>
<name>A0A917LEV2_9BACI</name>
<feature type="transmembrane region" description="Helical" evidence="2">
    <location>
        <begin position="91"/>
        <end position="112"/>
    </location>
</feature>
<evidence type="ECO:0000256" key="1">
    <source>
        <dbReference type="ARBA" id="ARBA00023125"/>
    </source>
</evidence>
<dbReference type="PANTHER" id="PTHR46558:SF15">
    <property type="entry name" value="HELIX-TURN-HELIX DOMAIN PROTEIN"/>
    <property type="match status" value="1"/>
</dbReference>
<dbReference type="RefSeq" id="WP_188613850.1">
    <property type="nucleotide sequence ID" value="NZ_BMJT01000003.1"/>
</dbReference>
<dbReference type="InterPro" id="IPR010982">
    <property type="entry name" value="Lambda_DNA-bd_dom_sf"/>
</dbReference>
<comment type="caution">
    <text evidence="4">The sequence shown here is derived from an EMBL/GenBank/DDBJ whole genome shotgun (WGS) entry which is preliminary data.</text>
</comment>
<dbReference type="PANTHER" id="PTHR46558">
    <property type="entry name" value="TRACRIPTIONAL REGULATORY PROTEIN-RELATED-RELATED"/>
    <property type="match status" value="1"/>
</dbReference>
<keyword evidence="2" id="KW-0472">Membrane</keyword>
<keyword evidence="5" id="KW-1185">Reference proteome</keyword>
<evidence type="ECO:0000313" key="5">
    <source>
        <dbReference type="Proteomes" id="UP000616608"/>
    </source>
</evidence>
<gene>
    <name evidence="4" type="ORF">GCM10007425_09140</name>
</gene>
<evidence type="ECO:0000259" key="3">
    <source>
        <dbReference type="PROSITE" id="PS50943"/>
    </source>
</evidence>
<dbReference type="Pfam" id="PF01381">
    <property type="entry name" value="HTH_3"/>
    <property type="match status" value="1"/>
</dbReference>
<accession>A0A917LEV2</accession>
<feature type="domain" description="HTH cro/C1-type" evidence="3">
    <location>
        <begin position="6"/>
        <end position="60"/>
    </location>
</feature>
<proteinExistence type="predicted"/>
<organism evidence="4 5">
    <name type="scientific">Lysinibacillus alkalisoli</name>
    <dbReference type="NCBI Taxonomy" id="1911548"/>
    <lineage>
        <taxon>Bacteria</taxon>
        <taxon>Bacillati</taxon>
        <taxon>Bacillota</taxon>
        <taxon>Bacilli</taxon>
        <taxon>Bacillales</taxon>
        <taxon>Bacillaceae</taxon>
        <taxon>Lysinibacillus</taxon>
    </lineage>
</organism>
<protein>
    <recommendedName>
        <fullName evidence="3">HTH cro/C1-type domain-containing protein</fullName>
    </recommendedName>
</protein>
<dbReference type="GO" id="GO:0003677">
    <property type="term" value="F:DNA binding"/>
    <property type="evidence" value="ECO:0007669"/>
    <property type="project" value="UniProtKB-KW"/>
</dbReference>
<keyword evidence="2" id="KW-0812">Transmembrane</keyword>
<keyword evidence="2" id="KW-1133">Transmembrane helix</keyword>
<evidence type="ECO:0000313" key="4">
    <source>
        <dbReference type="EMBL" id="GGG16958.1"/>
    </source>
</evidence>
<evidence type="ECO:0000256" key="2">
    <source>
        <dbReference type="SAM" id="Phobius"/>
    </source>
</evidence>
<dbReference type="SUPFAM" id="SSF47413">
    <property type="entry name" value="lambda repressor-like DNA-binding domains"/>
    <property type="match status" value="1"/>
</dbReference>
<dbReference type="EMBL" id="BMJT01000003">
    <property type="protein sequence ID" value="GGG16958.1"/>
    <property type="molecule type" value="Genomic_DNA"/>
</dbReference>
<dbReference type="Gene3D" id="1.10.260.40">
    <property type="entry name" value="lambda repressor-like DNA-binding domains"/>
    <property type="match status" value="1"/>
</dbReference>
<dbReference type="AlphaFoldDB" id="A0A917LEV2"/>
<dbReference type="SMART" id="SM00530">
    <property type="entry name" value="HTH_XRE"/>
    <property type="match status" value="1"/>
</dbReference>
<reference evidence="4" key="2">
    <citation type="submission" date="2020-09" db="EMBL/GenBank/DDBJ databases">
        <authorList>
            <person name="Sun Q."/>
            <person name="Zhou Y."/>
        </authorList>
    </citation>
    <scope>NUCLEOTIDE SEQUENCE</scope>
    <source>
        <strain evidence="4">CGMCC 1.15760</strain>
    </source>
</reference>
<keyword evidence="1" id="KW-0238">DNA-binding</keyword>
<reference evidence="4" key="1">
    <citation type="journal article" date="2014" name="Int. J. Syst. Evol. Microbiol.">
        <title>Complete genome sequence of Corynebacterium casei LMG S-19264T (=DSM 44701T), isolated from a smear-ripened cheese.</title>
        <authorList>
            <consortium name="US DOE Joint Genome Institute (JGI-PGF)"/>
            <person name="Walter F."/>
            <person name="Albersmeier A."/>
            <person name="Kalinowski J."/>
            <person name="Ruckert C."/>
        </authorList>
    </citation>
    <scope>NUCLEOTIDE SEQUENCE</scope>
    <source>
        <strain evidence="4">CGMCC 1.15760</strain>
    </source>
</reference>
<dbReference type="Proteomes" id="UP000616608">
    <property type="component" value="Unassembled WGS sequence"/>
</dbReference>